<sequence>MDIHVPYNPQATQPHQDTSIHIPITANNPENRDVQPIFESVNSRSKKPFFDYDGGAHDRRPPPQNTTHHGASTEHMGLPQFGIEMTVRPETMTCIKIGPIPFQVSSLHDSNLQIASISMQLKVKRCWIWI</sequence>
<keyword evidence="3" id="KW-1185">Reference proteome</keyword>
<evidence type="ECO:0000256" key="1">
    <source>
        <dbReference type="SAM" id="MobiDB-lite"/>
    </source>
</evidence>
<comment type="caution">
    <text evidence="2">The sequence shown here is derived from an EMBL/GenBank/DDBJ whole genome shotgun (WGS) entry which is preliminary data.</text>
</comment>
<dbReference type="EMBL" id="CACTIH010007311">
    <property type="protein sequence ID" value="CAA3009092.1"/>
    <property type="molecule type" value="Genomic_DNA"/>
</dbReference>
<proteinExistence type="predicted"/>
<organism evidence="2 3">
    <name type="scientific">Olea europaea subsp. europaea</name>
    <dbReference type="NCBI Taxonomy" id="158383"/>
    <lineage>
        <taxon>Eukaryota</taxon>
        <taxon>Viridiplantae</taxon>
        <taxon>Streptophyta</taxon>
        <taxon>Embryophyta</taxon>
        <taxon>Tracheophyta</taxon>
        <taxon>Spermatophyta</taxon>
        <taxon>Magnoliopsida</taxon>
        <taxon>eudicotyledons</taxon>
        <taxon>Gunneridae</taxon>
        <taxon>Pentapetalae</taxon>
        <taxon>asterids</taxon>
        <taxon>lamiids</taxon>
        <taxon>Lamiales</taxon>
        <taxon>Oleaceae</taxon>
        <taxon>Oleeae</taxon>
        <taxon>Olea</taxon>
    </lineage>
</organism>
<dbReference type="Gramene" id="OE9A058573T1">
    <property type="protein sequence ID" value="OE9A058573C1"/>
    <property type="gene ID" value="OE9A058573"/>
</dbReference>
<gene>
    <name evidence="2" type="ORF">OLEA9_A058573</name>
</gene>
<feature type="compositionally biased region" description="Basic and acidic residues" evidence="1">
    <location>
        <begin position="48"/>
        <end position="61"/>
    </location>
</feature>
<name>A0A8S0TUJ8_OLEEU</name>
<accession>A0A8S0TUJ8</accession>
<evidence type="ECO:0000313" key="3">
    <source>
        <dbReference type="Proteomes" id="UP000594638"/>
    </source>
</evidence>
<feature type="region of interest" description="Disordered" evidence="1">
    <location>
        <begin position="45"/>
        <end position="75"/>
    </location>
</feature>
<dbReference type="Proteomes" id="UP000594638">
    <property type="component" value="Unassembled WGS sequence"/>
</dbReference>
<protein>
    <submittedName>
        <fullName evidence="2">Uncharacterized protein</fullName>
    </submittedName>
</protein>
<dbReference type="AlphaFoldDB" id="A0A8S0TUJ8"/>
<reference evidence="2 3" key="1">
    <citation type="submission" date="2019-12" db="EMBL/GenBank/DDBJ databases">
        <authorList>
            <person name="Alioto T."/>
            <person name="Alioto T."/>
            <person name="Gomez Garrido J."/>
        </authorList>
    </citation>
    <scope>NUCLEOTIDE SEQUENCE [LARGE SCALE GENOMIC DNA]</scope>
</reference>
<evidence type="ECO:0000313" key="2">
    <source>
        <dbReference type="EMBL" id="CAA3009092.1"/>
    </source>
</evidence>